<dbReference type="InParanoid" id="D8LZV3"/>
<dbReference type="OMA" id="MHEEISP"/>
<dbReference type="Gene3D" id="1.20.1250.20">
    <property type="entry name" value="MFS general substrate transporter like domains"/>
    <property type="match status" value="1"/>
</dbReference>
<feature type="transmembrane region" description="Helical" evidence="6">
    <location>
        <begin position="27"/>
        <end position="46"/>
    </location>
</feature>
<comment type="subcellular location">
    <subcellularLocation>
        <location evidence="1">Membrane</location>
        <topology evidence="1">Multi-pass membrane protein</topology>
    </subcellularLocation>
</comment>
<dbReference type="RefSeq" id="XP_012895390.1">
    <property type="nucleotide sequence ID" value="XM_013039936.1"/>
</dbReference>
<protein>
    <recommendedName>
        <fullName evidence="9">Major facilitator superfamily (MFS) profile domain-containing protein</fullName>
    </recommendedName>
</protein>
<feature type="transmembrane region" description="Helical" evidence="6">
    <location>
        <begin position="66"/>
        <end position="88"/>
    </location>
</feature>
<evidence type="ECO:0000256" key="1">
    <source>
        <dbReference type="ARBA" id="ARBA00004141"/>
    </source>
</evidence>
<dbReference type="PANTHER" id="PTHR23505">
    <property type="entry name" value="SPINSTER"/>
    <property type="match status" value="1"/>
</dbReference>
<feature type="transmembrane region" description="Helical" evidence="6">
    <location>
        <begin position="123"/>
        <end position="141"/>
    </location>
</feature>
<keyword evidence="2" id="KW-0813">Transport</keyword>
<organism evidence="7">
    <name type="scientific">Blastocystis hominis</name>
    <dbReference type="NCBI Taxonomy" id="12968"/>
    <lineage>
        <taxon>Eukaryota</taxon>
        <taxon>Sar</taxon>
        <taxon>Stramenopiles</taxon>
        <taxon>Bigyra</taxon>
        <taxon>Opalozoa</taxon>
        <taxon>Opalinata</taxon>
        <taxon>Blastocystidae</taxon>
        <taxon>Blastocystis</taxon>
    </lineage>
</organism>
<dbReference type="PANTHER" id="PTHR23505:SF79">
    <property type="entry name" value="PROTEIN SPINSTER"/>
    <property type="match status" value="1"/>
</dbReference>
<evidence type="ECO:0000313" key="7">
    <source>
        <dbReference type="EMBL" id="CBK21342.2"/>
    </source>
</evidence>
<name>D8LZV3_BLAHO</name>
<keyword evidence="8" id="KW-1185">Reference proteome</keyword>
<accession>D8LZV3</accession>
<feature type="transmembrane region" description="Helical" evidence="6">
    <location>
        <begin position="94"/>
        <end position="116"/>
    </location>
</feature>
<dbReference type="EMBL" id="FN668641">
    <property type="protein sequence ID" value="CBK21342.2"/>
    <property type="molecule type" value="Genomic_DNA"/>
</dbReference>
<keyword evidence="4 6" id="KW-1133">Transmembrane helix</keyword>
<evidence type="ECO:0000256" key="5">
    <source>
        <dbReference type="ARBA" id="ARBA00023136"/>
    </source>
</evidence>
<dbReference type="InterPro" id="IPR036259">
    <property type="entry name" value="MFS_trans_sf"/>
</dbReference>
<dbReference type="InterPro" id="IPR044770">
    <property type="entry name" value="MFS_spinster-like"/>
</dbReference>
<evidence type="ECO:0000256" key="6">
    <source>
        <dbReference type="SAM" id="Phobius"/>
    </source>
</evidence>
<keyword evidence="3 6" id="KW-0812">Transmembrane</keyword>
<reference evidence="7" key="1">
    <citation type="submission" date="2010-02" db="EMBL/GenBank/DDBJ databases">
        <title>Sequencing and annotation of the Blastocystis hominis genome.</title>
        <authorList>
            <person name="Wincker P."/>
        </authorList>
    </citation>
    <scope>NUCLEOTIDE SEQUENCE</scope>
    <source>
        <strain evidence="7">Singapore isolate B</strain>
    </source>
</reference>
<dbReference type="GeneID" id="24923143"/>
<gene>
    <name evidence="7" type="ORF">GSBLH_T00007019001</name>
</gene>
<evidence type="ECO:0008006" key="9">
    <source>
        <dbReference type="Google" id="ProtNLM"/>
    </source>
</evidence>
<dbReference type="Proteomes" id="UP000008312">
    <property type="component" value="Unassembled WGS sequence"/>
</dbReference>
<sequence length="315" mass="34599">MAMELEAETLPLHTPILRSILAVPSNWLLFLQGLPGTIPWGVYSIYLHNILCEEARYSIDRASSLLLVFGVGAAIGSAVAGVLCGLLHAYNKQLLPLAIGSCYFIALPLISSLFALHIDSRQLAFLLHAAILLCLGLLLSIPGPCLRTLLLNVNQPQCRSSAVALSEVFNNIGRVLGPFLFVCLAKTRSRVDSVLLISEFFYVSAGICFLLCLTCVRDEENVSEFVSNLTASLKAEPVESMEFQKEGLLFESIEMHEEISPDPQRVSSVELKRTISLPTLREAGKEVNKVIKKVMNSLTFTEVEELEKAPLLNKV</sequence>
<dbReference type="AlphaFoldDB" id="D8LZV3"/>
<evidence type="ECO:0000256" key="3">
    <source>
        <dbReference type="ARBA" id="ARBA00022692"/>
    </source>
</evidence>
<proteinExistence type="predicted"/>
<keyword evidence="5 6" id="KW-0472">Membrane</keyword>
<evidence type="ECO:0000313" key="8">
    <source>
        <dbReference type="Proteomes" id="UP000008312"/>
    </source>
</evidence>
<dbReference type="GO" id="GO:0016020">
    <property type="term" value="C:membrane"/>
    <property type="evidence" value="ECO:0007669"/>
    <property type="project" value="UniProtKB-SubCell"/>
</dbReference>
<dbReference type="OrthoDB" id="440755at2759"/>
<feature type="transmembrane region" description="Helical" evidence="6">
    <location>
        <begin position="194"/>
        <end position="216"/>
    </location>
</feature>
<dbReference type="SUPFAM" id="SSF103473">
    <property type="entry name" value="MFS general substrate transporter"/>
    <property type="match status" value="1"/>
</dbReference>
<evidence type="ECO:0000256" key="2">
    <source>
        <dbReference type="ARBA" id="ARBA00022448"/>
    </source>
</evidence>
<evidence type="ECO:0000256" key="4">
    <source>
        <dbReference type="ARBA" id="ARBA00022989"/>
    </source>
</evidence>